<protein>
    <submittedName>
        <fullName evidence="1">Uncharacterized protein</fullName>
    </submittedName>
</protein>
<name>A0ABW3D9U0_9BACL</name>
<evidence type="ECO:0000313" key="2">
    <source>
        <dbReference type="Proteomes" id="UP001597120"/>
    </source>
</evidence>
<keyword evidence="2" id="KW-1185">Reference proteome</keyword>
<gene>
    <name evidence="1" type="ORF">ACFQ03_09215</name>
</gene>
<accession>A0ABW3D9U0</accession>
<dbReference type="RefSeq" id="WP_144940258.1">
    <property type="nucleotide sequence ID" value="NZ_JBHTIU010000028.1"/>
</dbReference>
<evidence type="ECO:0000313" key="1">
    <source>
        <dbReference type="EMBL" id="MFD0869331.1"/>
    </source>
</evidence>
<dbReference type="Proteomes" id="UP001597120">
    <property type="component" value="Unassembled WGS sequence"/>
</dbReference>
<dbReference type="EMBL" id="JBHTIU010000028">
    <property type="protein sequence ID" value="MFD0869331.1"/>
    <property type="molecule type" value="Genomic_DNA"/>
</dbReference>
<organism evidence="1 2">
    <name type="scientific">Paenibacillus residui</name>
    <dbReference type="NCBI Taxonomy" id="629724"/>
    <lineage>
        <taxon>Bacteria</taxon>
        <taxon>Bacillati</taxon>
        <taxon>Bacillota</taxon>
        <taxon>Bacilli</taxon>
        <taxon>Bacillales</taxon>
        <taxon>Paenibacillaceae</taxon>
        <taxon>Paenibacillus</taxon>
    </lineage>
</organism>
<reference evidence="2" key="1">
    <citation type="journal article" date="2019" name="Int. J. Syst. Evol. Microbiol.">
        <title>The Global Catalogue of Microorganisms (GCM) 10K type strain sequencing project: providing services to taxonomists for standard genome sequencing and annotation.</title>
        <authorList>
            <consortium name="The Broad Institute Genomics Platform"/>
            <consortium name="The Broad Institute Genome Sequencing Center for Infectious Disease"/>
            <person name="Wu L."/>
            <person name="Ma J."/>
        </authorList>
    </citation>
    <scope>NUCLEOTIDE SEQUENCE [LARGE SCALE GENOMIC DNA]</scope>
    <source>
        <strain evidence="2">CCUG 57263</strain>
    </source>
</reference>
<comment type="caution">
    <text evidence="1">The sequence shown here is derived from an EMBL/GenBank/DDBJ whole genome shotgun (WGS) entry which is preliminary data.</text>
</comment>
<proteinExistence type="predicted"/>
<sequence length="64" mass="7213">MSKFTQGHVLSILSSVYFAYNPLAASSFRWAALTSFINPSLPDQKVMTTYDHIYGNIRITQEPS</sequence>